<evidence type="ECO:0000313" key="2">
    <source>
        <dbReference type="Proteomes" id="UP000191418"/>
    </source>
</evidence>
<dbReference type="EMBL" id="MTSM01000022">
    <property type="protein sequence ID" value="OPX54563.1"/>
    <property type="molecule type" value="Genomic_DNA"/>
</dbReference>
<dbReference type="OrthoDB" id="6114420at2"/>
<sequence>MFVRLKKGLLTTILLIVLGVCLLLSPWGLTKLSNYLGQPYLLSVDRVSLTLRPFGLQLHDIVLGKGDSALTLTQLDLRLNPAALWGEVAEFTVVGDRLRVGYQGNDPMVAGLTLLQWQKQLKLDADTSTQAPSNSLSSTASSEEKSDALPALIIPSIRFAEINLQSERAGWPNVVIKNIQMGAISTEATEQAASLKASINTGKGDFLLSGYFYPLAQQHSGEFDIEVKHFQPTNRWLKFVPAALNSVNVNAKLKAAWKQNKSSPLPKFHLQGDINLNALHWKTLGQDLQLAALELNGLVLDERSIRLSDLDLQKLALKLDGNPNTAIQYQLEQLTLSEFILHHWLQPEHFELDLVQLDLTGQRFQQASTDLLLQKLALSSVVITPSQLALSQVLGQQIALQLHGKTTDLASGASPLTNQYLLQHFELKGLELVDWQSRPQIKLKQAVIVDGELNWQKEEIAVSKAIPTAEASKSEVKNEMLDAGSVNEVSANEEPEKAREHLSVQVQQLNIQRQKVLYQDHNLLKPTQSEFLLESMTLNDFEWPSDKTAHWTLDAWLDGQSHWLLAGSLQPEPLVFTATGSQKGLALPSISPYAEQVAQVYFLQGVMDNQIKLDFEQDHLKGEIGFLFHQLDMSLKGEFASQNLPLQMALSILEDSDDRIELNISIDKKGDELKVGSADVIREFILSASQKGALSYLKYTLQPFASLMTLKSLGESLLEGGAIPLEPVEFELLQAELNAQQKAYADKIGVILKERTALKLTSCLRSNQAEYQLLLEQNKGDVKLSQKAFLTLEQGRLRQWRRIMASKGVASQLKACELPRKELSSQDANGPAMLVLKLAP</sequence>
<organism evidence="1 2">
    <name type="scientific">Oceanospirillum multiglobuliferum</name>
    <dbReference type="NCBI Taxonomy" id="64969"/>
    <lineage>
        <taxon>Bacteria</taxon>
        <taxon>Pseudomonadati</taxon>
        <taxon>Pseudomonadota</taxon>
        <taxon>Gammaproteobacteria</taxon>
        <taxon>Oceanospirillales</taxon>
        <taxon>Oceanospirillaceae</taxon>
        <taxon>Oceanospirillum</taxon>
    </lineage>
</organism>
<accession>A0A1T4RWB8</accession>
<comment type="caution">
    <text evidence="1">The sequence shown here is derived from an EMBL/GenBank/DDBJ whole genome shotgun (WGS) entry which is preliminary data.</text>
</comment>
<dbReference type="STRING" id="64969.SAMN02745127_02602"/>
<dbReference type="Proteomes" id="UP000191418">
    <property type="component" value="Unassembled WGS sequence"/>
</dbReference>
<evidence type="ECO:0000313" key="1">
    <source>
        <dbReference type="EMBL" id="OPX54563.1"/>
    </source>
</evidence>
<protein>
    <recommendedName>
        <fullName evidence="3">DUF748 domain-containing protein</fullName>
    </recommendedName>
</protein>
<reference evidence="1 2" key="1">
    <citation type="submission" date="2017-01" db="EMBL/GenBank/DDBJ databases">
        <title>Genome Sequencing of a Marine Spirillum, Oceanospirillum multiglobuliferum ATCC 33336, from Japan.</title>
        <authorList>
            <person name="Carney J.G."/>
            <person name="Trachtenberg A.M."/>
            <person name="Rheaume B.A."/>
            <person name="Linnane J.D."/>
            <person name="Pitts N.L."/>
            <person name="Mykles D.L."/>
            <person name="Maclea K.S."/>
        </authorList>
    </citation>
    <scope>NUCLEOTIDE SEQUENCE [LARGE SCALE GENOMIC DNA]</scope>
    <source>
        <strain evidence="1 2">ATCC 33336</strain>
    </source>
</reference>
<proteinExistence type="predicted"/>
<evidence type="ECO:0008006" key="3">
    <source>
        <dbReference type="Google" id="ProtNLM"/>
    </source>
</evidence>
<gene>
    <name evidence="1" type="ORF">BTE48_13345</name>
</gene>
<dbReference type="AlphaFoldDB" id="A0A1T4RWB8"/>
<dbReference type="InterPro" id="IPR008023">
    <property type="entry name" value="DUF748"/>
</dbReference>
<dbReference type="Pfam" id="PF05359">
    <property type="entry name" value="DUF748"/>
    <property type="match status" value="1"/>
</dbReference>
<keyword evidence="2" id="KW-1185">Reference proteome</keyword>
<name>A0A1T4RWB8_9GAMM</name>
<dbReference type="RefSeq" id="WP_078746141.1">
    <property type="nucleotide sequence ID" value="NZ_FUXG01000021.1"/>
</dbReference>